<evidence type="ECO:0000313" key="1">
    <source>
        <dbReference type="EMBL" id="KAI8031102.1"/>
    </source>
</evidence>
<keyword evidence="2" id="KW-1185">Reference proteome</keyword>
<proteinExistence type="predicted"/>
<evidence type="ECO:0000313" key="2">
    <source>
        <dbReference type="Proteomes" id="UP001060215"/>
    </source>
</evidence>
<comment type="caution">
    <text evidence="1">The sequence shown here is derived from an EMBL/GenBank/DDBJ whole genome shotgun (WGS) entry which is preliminary data.</text>
</comment>
<dbReference type="Proteomes" id="UP001060215">
    <property type="component" value="Chromosome 1"/>
</dbReference>
<reference evidence="1 2" key="1">
    <citation type="journal article" date="2022" name="Plant J.">
        <title>Chromosome-level genome of Camellia lanceoleosa provides a valuable resource for understanding genome evolution and self-incompatibility.</title>
        <authorList>
            <person name="Gong W."/>
            <person name="Xiao S."/>
            <person name="Wang L."/>
            <person name="Liao Z."/>
            <person name="Chang Y."/>
            <person name="Mo W."/>
            <person name="Hu G."/>
            <person name="Li W."/>
            <person name="Zhao G."/>
            <person name="Zhu H."/>
            <person name="Hu X."/>
            <person name="Ji K."/>
            <person name="Xiang X."/>
            <person name="Song Q."/>
            <person name="Yuan D."/>
            <person name="Jin S."/>
            <person name="Zhang L."/>
        </authorList>
    </citation>
    <scope>NUCLEOTIDE SEQUENCE [LARGE SCALE GENOMIC DNA]</scope>
    <source>
        <strain evidence="1">SQ_2022a</strain>
    </source>
</reference>
<sequence length="114" mass="12762">MTAEKVQIMKRAMRLVVSSLSSSDRLSIVAFVASSKRLLLLRRMTTNSRLTARRIVDAIVFNQGMSSPSNALKKARKVLENRRERNPVASIMLLSDDRRLCSGEIAVGYQPSCH</sequence>
<name>A0ACC0J090_9ERIC</name>
<dbReference type="EMBL" id="CM045758">
    <property type="protein sequence ID" value="KAI8031102.1"/>
    <property type="molecule type" value="Genomic_DNA"/>
</dbReference>
<accession>A0ACC0J090</accession>
<gene>
    <name evidence="1" type="ORF">LOK49_LG01G03010</name>
</gene>
<protein>
    <submittedName>
        <fullName evidence="1">E3 ubiquitin-protein ligase WAV3</fullName>
    </submittedName>
</protein>
<organism evidence="1 2">
    <name type="scientific">Camellia lanceoleosa</name>
    <dbReference type="NCBI Taxonomy" id="1840588"/>
    <lineage>
        <taxon>Eukaryota</taxon>
        <taxon>Viridiplantae</taxon>
        <taxon>Streptophyta</taxon>
        <taxon>Embryophyta</taxon>
        <taxon>Tracheophyta</taxon>
        <taxon>Spermatophyta</taxon>
        <taxon>Magnoliopsida</taxon>
        <taxon>eudicotyledons</taxon>
        <taxon>Gunneridae</taxon>
        <taxon>Pentapetalae</taxon>
        <taxon>asterids</taxon>
        <taxon>Ericales</taxon>
        <taxon>Theaceae</taxon>
        <taxon>Camellia</taxon>
    </lineage>
</organism>